<dbReference type="PANTHER" id="PTHR10587">
    <property type="entry name" value="GLYCOSYL TRANSFERASE-RELATED"/>
    <property type="match status" value="1"/>
</dbReference>
<dbReference type="Proteomes" id="UP000272238">
    <property type="component" value="Unassembled WGS sequence"/>
</dbReference>
<dbReference type="SUPFAM" id="SSF88713">
    <property type="entry name" value="Glycoside hydrolase/deacetylase"/>
    <property type="match status" value="1"/>
</dbReference>
<evidence type="ECO:0000259" key="3">
    <source>
        <dbReference type="PROSITE" id="PS51677"/>
    </source>
</evidence>
<feature type="domain" description="NodB homology" evidence="3">
    <location>
        <begin position="32"/>
        <end position="206"/>
    </location>
</feature>
<dbReference type="Gene3D" id="3.20.20.370">
    <property type="entry name" value="Glycoside hydrolase/deacetylase"/>
    <property type="match status" value="1"/>
</dbReference>
<gene>
    <name evidence="4" type="ORF">D8M03_04280</name>
</gene>
<dbReference type="GO" id="GO:0016020">
    <property type="term" value="C:membrane"/>
    <property type="evidence" value="ECO:0007669"/>
    <property type="project" value="TreeGrafter"/>
</dbReference>
<keyword evidence="2" id="KW-0378">Hydrolase</keyword>
<dbReference type="InterPro" id="IPR002509">
    <property type="entry name" value="NODB_dom"/>
</dbReference>
<dbReference type="GO" id="GO:0046872">
    <property type="term" value="F:metal ion binding"/>
    <property type="evidence" value="ECO:0007669"/>
    <property type="project" value="UniProtKB-KW"/>
</dbReference>
<keyword evidence="5" id="KW-1185">Reference proteome</keyword>
<dbReference type="PROSITE" id="PS51677">
    <property type="entry name" value="NODB"/>
    <property type="match status" value="1"/>
</dbReference>
<keyword evidence="1" id="KW-0479">Metal-binding</keyword>
<dbReference type="InterPro" id="IPR050248">
    <property type="entry name" value="Polysacc_deacetylase_ArnD"/>
</dbReference>
<dbReference type="PANTHER" id="PTHR10587:SF133">
    <property type="entry name" value="CHITIN DEACETYLASE 1-RELATED"/>
    <property type="match status" value="1"/>
</dbReference>
<evidence type="ECO:0000313" key="5">
    <source>
        <dbReference type="Proteomes" id="UP000272238"/>
    </source>
</evidence>
<organism evidence="4 5">
    <name type="scientific">Ureibacillus endophyticus</name>
    <dbReference type="NCBI Taxonomy" id="1978490"/>
    <lineage>
        <taxon>Bacteria</taxon>
        <taxon>Bacillati</taxon>
        <taxon>Bacillota</taxon>
        <taxon>Bacilli</taxon>
        <taxon>Bacillales</taxon>
        <taxon>Caryophanaceae</taxon>
        <taxon>Ureibacillus</taxon>
    </lineage>
</organism>
<sequence length="216" mass="24335">MSYLNPILADSFRTSAISKETIIPVKPTGTGKRVALTFDDGPHEKVTRQILKTLNKYDAKATFFMVGRRVPNNTKLVKDIYNSGHEIGNHTWNHPKLTSLTSKQVMSQLDSTDDAIYKAIGQYPTVFRPPYGAKNKRVTDLIDVPVVMWTIDTLDWKHRNANKLLPMVKNNLHNNAIILMHDIHQSTADGLDSVLAYLQKEGYECVTVSEILASQK</sequence>
<evidence type="ECO:0000256" key="2">
    <source>
        <dbReference type="ARBA" id="ARBA00022801"/>
    </source>
</evidence>
<protein>
    <recommendedName>
        <fullName evidence="3">NodB homology domain-containing protein</fullName>
    </recommendedName>
</protein>
<dbReference type="InterPro" id="IPR011330">
    <property type="entry name" value="Glyco_hydro/deAcase_b/a-brl"/>
</dbReference>
<dbReference type="OrthoDB" id="9812065at2"/>
<accession>A0A494Z901</accession>
<dbReference type="CDD" id="cd10954">
    <property type="entry name" value="CE4_CtAXE_like"/>
    <property type="match status" value="1"/>
</dbReference>
<proteinExistence type="predicted"/>
<reference evidence="4 5" key="1">
    <citation type="journal article" date="2016" name="Antonie Van Leeuwenhoek">
        <title>Lysinibacillus endophyticus sp. nov., an indole-3-acetic acid producing endophytic bacterium isolated from corn root (Zea mays cv. Xinken-5).</title>
        <authorList>
            <person name="Yu J."/>
            <person name="Guan X."/>
            <person name="Liu C."/>
            <person name="Xiang W."/>
            <person name="Yu Z."/>
            <person name="Liu X."/>
            <person name="Wang G."/>
        </authorList>
    </citation>
    <scope>NUCLEOTIDE SEQUENCE [LARGE SCALE GENOMIC DNA]</scope>
    <source>
        <strain evidence="4 5">DSM 100506</strain>
    </source>
</reference>
<dbReference type="Pfam" id="PF01522">
    <property type="entry name" value="Polysacc_deac_1"/>
    <property type="match status" value="1"/>
</dbReference>
<dbReference type="AlphaFoldDB" id="A0A494Z901"/>
<comment type="caution">
    <text evidence="4">The sequence shown here is derived from an EMBL/GenBank/DDBJ whole genome shotgun (WGS) entry which is preliminary data.</text>
</comment>
<dbReference type="EMBL" id="RBZN01000006">
    <property type="protein sequence ID" value="RKQ19103.1"/>
    <property type="molecule type" value="Genomic_DNA"/>
</dbReference>
<evidence type="ECO:0000313" key="4">
    <source>
        <dbReference type="EMBL" id="RKQ19103.1"/>
    </source>
</evidence>
<dbReference type="GO" id="GO:0005975">
    <property type="term" value="P:carbohydrate metabolic process"/>
    <property type="evidence" value="ECO:0007669"/>
    <property type="project" value="InterPro"/>
</dbReference>
<name>A0A494Z901_9BACL</name>
<evidence type="ECO:0000256" key="1">
    <source>
        <dbReference type="ARBA" id="ARBA00022723"/>
    </source>
</evidence>
<dbReference type="GO" id="GO:0016810">
    <property type="term" value="F:hydrolase activity, acting on carbon-nitrogen (but not peptide) bonds"/>
    <property type="evidence" value="ECO:0007669"/>
    <property type="project" value="InterPro"/>
</dbReference>